<dbReference type="PROSITE" id="PS50885">
    <property type="entry name" value="HAMP"/>
    <property type="match status" value="1"/>
</dbReference>
<comment type="caution">
    <text evidence="10">The sequence shown here is derived from an EMBL/GenBank/DDBJ whole genome shotgun (WGS) entry which is preliminary data.</text>
</comment>
<dbReference type="OrthoDB" id="9767435at2"/>
<dbReference type="Pfam" id="PF07568">
    <property type="entry name" value="HisKA_2"/>
    <property type="match status" value="1"/>
</dbReference>
<evidence type="ECO:0000259" key="9">
    <source>
        <dbReference type="PROSITE" id="PS50885"/>
    </source>
</evidence>
<keyword evidence="8" id="KW-0812">Transmembrane</keyword>
<protein>
    <recommendedName>
        <fullName evidence="2">histidine kinase</fullName>
        <ecNumber evidence="2">2.7.13.3</ecNumber>
    </recommendedName>
</protein>
<dbReference type="EMBL" id="QXTF01000001">
    <property type="protein sequence ID" value="RIX32089.1"/>
    <property type="molecule type" value="Genomic_DNA"/>
</dbReference>
<evidence type="ECO:0000256" key="4">
    <source>
        <dbReference type="ARBA" id="ARBA00022679"/>
    </source>
</evidence>
<dbReference type="GO" id="GO:0005524">
    <property type="term" value="F:ATP binding"/>
    <property type="evidence" value="ECO:0007669"/>
    <property type="project" value="UniProtKB-KW"/>
</dbReference>
<dbReference type="GO" id="GO:0004673">
    <property type="term" value="F:protein histidine kinase activity"/>
    <property type="evidence" value="ECO:0007669"/>
    <property type="project" value="UniProtKB-EC"/>
</dbReference>
<comment type="catalytic activity">
    <reaction evidence="1">
        <text>ATP + protein L-histidine = ADP + protein N-phospho-L-histidine.</text>
        <dbReference type="EC" id="2.7.13.3"/>
    </reaction>
</comment>
<proteinExistence type="predicted"/>
<keyword evidence="8" id="KW-0472">Membrane</keyword>
<dbReference type="RefSeq" id="WP_119531686.1">
    <property type="nucleotide sequence ID" value="NZ_QXTF01000001.1"/>
</dbReference>
<organism evidence="10 11">
    <name type="scientific">Sphingomonas edaphi</name>
    <dbReference type="NCBI Taxonomy" id="2315689"/>
    <lineage>
        <taxon>Bacteria</taxon>
        <taxon>Pseudomonadati</taxon>
        <taxon>Pseudomonadota</taxon>
        <taxon>Alphaproteobacteria</taxon>
        <taxon>Sphingomonadales</taxon>
        <taxon>Sphingomonadaceae</taxon>
        <taxon>Sphingomonas</taxon>
    </lineage>
</organism>
<evidence type="ECO:0000256" key="1">
    <source>
        <dbReference type="ARBA" id="ARBA00000085"/>
    </source>
</evidence>
<dbReference type="SMART" id="SM00304">
    <property type="entry name" value="HAMP"/>
    <property type="match status" value="1"/>
</dbReference>
<keyword evidence="7" id="KW-0067">ATP-binding</keyword>
<keyword evidence="11" id="KW-1185">Reference proteome</keyword>
<evidence type="ECO:0000313" key="11">
    <source>
        <dbReference type="Proteomes" id="UP000285023"/>
    </source>
</evidence>
<evidence type="ECO:0000256" key="2">
    <source>
        <dbReference type="ARBA" id="ARBA00012438"/>
    </source>
</evidence>
<dbReference type="EC" id="2.7.13.3" evidence="2"/>
<dbReference type="GO" id="GO:0007165">
    <property type="term" value="P:signal transduction"/>
    <property type="evidence" value="ECO:0007669"/>
    <property type="project" value="InterPro"/>
</dbReference>
<dbReference type="GO" id="GO:0016020">
    <property type="term" value="C:membrane"/>
    <property type="evidence" value="ECO:0007669"/>
    <property type="project" value="InterPro"/>
</dbReference>
<gene>
    <name evidence="10" type="ORF">D3M59_03710</name>
</gene>
<evidence type="ECO:0000256" key="8">
    <source>
        <dbReference type="SAM" id="Phobius"/>
    </source>
</evidence>
<keyword evidence="5" id="KW-0547">Nucleotide-binding</keyword>
<dbReference type="Pfam" id="PF00672">
    <property type="entry name" value="HAMP"/>
    <property type="match status" value="1"/>
</dbReference>
<feature type="transmembrane region" description="Helical" evidence="8">
    <location>
        <begin position="237"/>
        <end position="257"/>
    </location>
</feature>
<evidence type="ECO:0000256" key="5">
    <source>
        <dbReference type="ARBA" id="ARBA00022741"/>
    </source>
</evidence>
<dbReference type="PANTHER" id="PTHR41523">
    <property type="entry name" value="TWO-COMPONENT SYSTEM SENSOR PROTEIN"/>
    <property type="match status" value="1"/>
</dbReference>
<accession>A0A418Q2F5</accession>
<keyword evidence="4" id="KW-0808">Transferase</keyword>
<sequence length="518" mass="55822">MARDIPRMIDNVPNAFGRLPTPAKLLLIISLALLPIGLASAWSAKRGLDAANAATNGRAQDQALVANEAMGMLIARNTLAARVAANAVLSRGTPQPCSEAQRILAITPAVAREFTLVDADGTPICTVGDMSPRANIRVAPGDLRLWVSPARDAIYVRAGVIGGAATVRISAAELKDAIDARGLDIMGASLIADGEEVVIIPGDHRPGEYSTTLPLASGKILSRLIVDRPQVSTIERLFIFLPLLMWVAAAVVSWWMVHRYLIRPLRRLQRAVADFQPGYDSTLVLPPGLGPATEIHELGGAFQRAVDRIEGAEREALEALEGQRRLVREVHHRVKNNLQVVASLLSIHGRSAAQPEAQAAYSAIGRRVDALSVVHRNHYAELEENRGIALRPLLNELAAGLKGSAPKEARGTAIDLDLETAFTTQDVAVAAAFLITEIVEFAMLRHPGDPIDISLRRIDALTASLSLSSSVLLPDDEAPDVAKVQFERIIEGLARQLRSPLDRRLGRYTVTLPVFPDS</sequence>
<evidence type="ECO:0000256" key="6">
    <source>
        <dbReference type="ARBA" id="ARBA00022777"/>
    </source>
</evidence>
<evidence type="ECO:0000256" key="3">
    <source>
        <dbReference type="ARBA" id="ARBA00022553"/>
    </source>
</evidence>
<dbReference type="InterPro" id="IPR011495">
    <property type="entry name" value="Sig_transdc_His_kin_sub2_dim/P"/>
</dbReference>
<name>A0A418Q2F5_9SPHN</name>
<evidence type="ECO:0000256" key="7">
    <source>
        <dbReference type="ARBA" id="ARBA00022840"/>
    </source>
</evidence>
<keyword evidence="8" id="KW-1133">Transmembrane helix</keyword>
<evidence type="ECO:0000313" key="10">
    <source>
        <dbReference type="EMBL" id="RIX32089.1"/>
    </source>
</evidence>
<dbReference type="InterPro" id="IPR003660">
    <property type="entry name" value="HAMP_dom"/>
</dbReference>
<dbReference type="PANTHER" id="PTHR41523:SF8">
    <property type="entry name" value="ETHYLENE RESPONSE SENSOR PROTEIN"/>
    <property type="match status" value="1"/>
</dbReference>
<dbReference type="AlphaFoldDB" id="A0A418Q2F5"/>
<keyword evidence="6" id="KW-0418">Kinase</keyword>
<keyword evidence="3" id="KW-0597">Phosphoprotein</keyword>
<dbReference type="Gene3D" id="3.30.450.20">
    <property type="entry name" value="PAS domain"/>
    <property type="match status" value="1"/>
</dbReference>
<dbReference type="Proteomes" id="UP000285023">
    <property type="component" value="Unassembled WGS sequence"/>
</dbReference>
<reference evidence="10 11" key="1">
    <citation type="submission" date="2018-09" db="EMBL/GenBank/DDBJ databases">
        <title>Sphingomonas sp. DAC4.</title>
        <authorList>
            <person name="Seo T."/>
        </authorList>
    </citation>
    <scope>NUCLEOTIDE SEQUENCE [LARGE SCALE GENOMIC DNA]</scope>
    <source>
        <strain evidence="10 11">DAC4</strain>
    </source>
</reference>
<feature type="domain" description="HAMP" evidence="9">
    <location>
        <begin position="259"/>
        <end position="314"/>
    </location>
</feature>